<comment type="caution">
    <text evidence="2">The sequence shown here is derived from an EMBL/GenBank/DDBJ whole genome shotgun (WGS) entry which is preliminary data.</text>
</comment>
<reference evidence="2 3" key="1">
    <citation type="journal article" date="2024" name="G3 (Bethesda)">
        <title>Genome assembly of Hibiscus sabdariffa L. provides insights into metabolisms of medicinal natural products.</title>
        <authorList>
            <person name="Kim T."/>
        </authorList>
    </citation>
    <scope>NUCLEOTIDE SEQUENCE [LARGE SCALE GENOMIC DNA]</scope>
    <source>
        <strain evidence="2">TK-2024</strain>
        <tissue evidence="2">Old leaves</tissue>
    </source>
</reference>
<accession>A0ABR2SHF6</accession>
<feature type="region of interest" description="Disordered" evidence="1">
    <location>
        <begin position="670"/>
        <end position="695"/>
    </location>
</feature>
<evidence type="ECO:0000313" key="2">
    <source>
        <dbReference type="EMBL" id="KAK9024367.1"/>
    </source>
</evidence>
<proteinExistence type="predicted"/>
<sequence length="853" mass="96208">MGSGRTKSGVYNYKWLPETLNNCMISNPQASRQSKMVGCLGPILSGLIKDDNKDDFVRRIQHEAESVGGYDVYQSLKLLSILINIHSYRAIKCGTALVQGETGLKPDINAVDPRVGFTLLHLVSDNPVLIEFYLRHDARTDIRCEGRLPLDSAIQGISNRYVMRGAWSTRQSVYMTIVLMCGFHDMDRHLDCVRLLFRATKEVEKEIYGYVKDGKLIEIAALLTVAREEVTSPSLFKGLCDPDLNGSMSLRQLVLSEIVSLMASQIALVSTTEEVLDELNNKLETMMSMLRMIEVFERCFPEFWAAQMACILIGEGLAEYEDFEFKRIFEWNLYEGMQLESGTRKIYKQHDVDPMWIPRLSNQPSTLGVIPIFNNEYDARGSLPLKVSLEKLCHHQYLNDWTPKKSTFKLVCILCLPQLKESLESIRLAACKTDEMEAIGCNLARHGKLVELASLLMVAPEKLIVTTSPGSKDLCSNAIRRCIMSDLQVLLDSEVRLTGRSKNHKLVEKCKDEKETKLSALLLLEVFERAGNSINRYLQSDTYDDGRRSRLEIAGDIQNLLEKAGFAMKHSDTDLNDIKCFSPTMDPVDYTRLPSALLSHQFSVAQKKHLFDMQRGSRSFHTMVLGNSKCRGTRVSSPTSKALKPGTSTVSVKNRRWFLSLGDSVKVNAAGSSPYQKPLKSVRPPLIPTEDEQDKQEEDFFGSLRKLLVNGGISALEIFKGVFPDFRKESVSYQYQSQHQQQLKHAVPWPAQESFVIPDEDEPPSIDTRTPTPRKTYPFMSKDADKSISCSKAGPSTMDGMLICNSSSRNHSIITIAISHPPRIHTISKAMRKRMRFFSGRFKIKMGSKKLCS</sequence>
<keyword evidence="3" id="KW-1185">Reference proteome</keyword>
<evidence type="ECO:0000313" key="3">
    <source>
        <dbReference type="Proteomes" id="UP001396334"/>
    </source>
</evidence>
<dbReference type="EMBL" id="JBBPBN010000015">
    <property type="protein sequence ID" value="KAK9024367.1"/>
    <property type="molecule type" value="Genomic_DNA"/>
</dbReference>
<feature type="region of interest" description="Disordered" evidence="1">
    <location>
        <begin position="756"/>
        <end position="781"/>
    </location>
</feature>
<name>A0ABR2SHF6_9ROSI</name>
<protein>
    <submittedName>
        <fullName evidence="2">Uncharacterized protein</fullName>
    </submittedName>
</protein>
<dbReference type="PANTHER" id="PTHR13833">
    <property type="match status" value="1"/>
</dbReference>
<dbReference type="Proteomes" id="UP001396334">
    <property type="component" value="Unassembled WGS sequence"/>
</dbReference>
<evidence type="ECO:0000256" key="1">
    <source>
        <dbReference type="SAM" id="MobiDB-lite"/>
    </source>
</evidence>
<organism evidence="2 3">
    <name type="scientific">Hibiscus sabdariffa</name>
    <name type="common">roselle</name>
    <dbReference type="NCBI Taxonomy" id="183260"/>
    <lineage>
        <taxon>Eukaryota</taxon>
        <taxon>Viridiplantae</taxon>
        <taxon>Streptophyta</taxon>
        <taxon>Embryophyta</taxon>
        <taxon>Tracheophyta</taxon>
        <taxon>Spermatophyta</taxon>
        <taxon>Magnoliopsida</taxon>
        <taxon>eudicotyledons</taxon>
        <taxon>Gunneridae</taxon>
        <taxon>Pentapetalae</taxon>
        <taxon>rosids</taxon>
        <taxon>malvids</taxon>
        <taxon>Malvales</taxon>
        <taxon>Malvaceae</taxon>
        <taxon>Malvoideae</taxon>
        <taxon>Hibiscus</taxon>
    </lineage>
</organism>
<dbReference type="PANTHER" id="PTHR13833:SF57">
    <property type="entry name" value="NHL REPEAT PROTEIN"/>
    <property type="match status" value="1"/>
</dbReference>
<gene>
    <name evidence="2" type="ORF">V6N11_004532</name>
</gene>